<protein>
    <submittedName>
        <fullName evidence="9">Uncharacterized protein</fullName>
    </submittedName>
</protein>
<evidence type="ECO:0000256" key="8">
    <source>
        <dbReference type="ARBA" id="ARBA00023180"/>
    </source>
</evidence>
<dbReference type="EMBL" id="CP023741">
    <property type="protein sequence ID" value="ATI81151.1"/>
    <property type="molecule type" value="Genomic_DNA"/>
</dbReference>
<keyword evidence="5" id="KW-0812">Transmembrane</keyword>
<dbReference type="InterPro" id="IPR001675">
    <property type="entry name" value="Glyco_trans_29"/>
</dbReference>
<keyword evidence="7" id="KW-0472">Membrane</keyword>
<dbReference type="Gene3D" id="3.90.1480.20">
    <property type="entry name" value="Glycosyl transferase family 29"/>
    <property type="match status" value="1"/>
</dbReference>
<evidence type="ECO:0000256" key="4">
    <source>
        <dbReference type="ARBA" id="ARBA00022679"/>
    </source>
</evidence>
<gene>
    <name evidence="9" type="ORF">A6768_14935</name>
</gene>
<accession>A0A291N1K8</accession>
<dbReference type="GO" id="GO:0016020">
    <property type="term" value="C:membrane"/>
    <property type="evidence" value="ECO:0007669"/>
    <property type="project" value="UniProtKB-SubCell"/>
</dbReference>
<dbReference type="Pfam" id="PF00777">
    <property type="entry name" value="Glyco_transf_29"/>
    <property type="match status" value="1"/>
</dbReference>
<sequence length="525" mass="58512">MRDISNLGPREWKAIAAQAEDEEDLALAATALDHLLKQNARDDILLARLFRVYSNGGQRQKALQLAESAFADGVRGRRLTSMYILSDFTSYNLPNCLDDIEAKLALFRHNPAVEGRAAMAYAWHGDVDRALDHARVAIARADEAATADMIRLMLARRVYQLSHRDAADRICRMGRQSPDLRPAILFDRLLVRTGNVANDATTHQLFRQLLAMDDFPRRTELVAQHIDFRWRLNGPSPALLDEIDQHLASGPRQDIIPLTLMKLSMAMQLGDEVLALQTLRSQPELARKASACLPVARLLRDHGTGTDAPVDPEVAAYASLYDELADSEAVLRKRLGNPDVTCAVVGNSSCEIGRGHGGQIDAHDEVVRFNRFDTSPPFDRDYGSRTTILVRVGNDRPEIGLNLPLNTLVVISSGSILYRGRSWRAALRMRDEGHQLCVFPQRFHTQLSKMVIGSPSSGLSFVHLLKALRGTLRREDFFGFAFVDQIGSQAKSAHYFEAAKPSAVHQWDRELEIFNAMFDDGAPCD</sequence>
<dbReference type="GO" id="GO:0012505">
    <property type="term" value="C:endomembrane system"/>
    <property type="evidence" value="ECO:0007669"/>
    <property type="project" value="UniProtKB-SubCell"/>
</dbReference>
<dbReference type="RefSeq" id="WP_097384186.1">
    <property type="nucleotide sequence ID" value="NZ_CP023741.1"/>
</dbReference>
<dbReference type="KEGG" id="sya:A6768_14935"/>
<dbReference type="Proteomes" id="UP000219422">
    <property type="component" value="Chromosome"/>
</dbReference>
<keyword evidence="8" id="KW-0325">Glycoprotein</keyword>
<evidence type="ECO:0000256" key="3">
    <source>
        <dbReference type="ARBA" id="ARBA00022676"/>
    </source>
</evidence>
<evidence type="ECO:0000313" key="9">
    <source>
        <dbReference type="EMBL" id="ATI81151.1"/>
    </source>
</evidence>
<dbReference type="GeneID" id="57778131"/>
<name>A0A291N1K8_SPHYA</name>
<evidence type="ECO:0000256" key="2">
    <source>
        <dbReference type="ARBA" id="ARBA00004308"/>
    </source>
</evidence>
<dbReference type="GO" id="GO:0008373">
    <property type="term" value="F:sialyltransferase activity"/>
    <property type="evidence" value="ECO:0007669"/>
    <property type="project" value="InterPro"/>
</dbReference>
<organism evidence="9 10">
    <name type="scientific">Sphingobium yanoikuyae</name>
    <name type="common">Sphingomonas yanoikuyae</name>
    <dbReference type="NCBI Taxonomy" id="13690"/>
    <lineage>
        <taxon>Bacteria</taxon>
        <taxon>Pseudomonadati</taxon>
        <taxon>Pseudomonadota</taxon>
        <taxon>Alphaproteobacteria</taxon>
        <taxon>Sphingomonadales</taxon>
        <taxon>Sphingomonadaceae</taxon>
        <taxon>Sphingobium</taxon>
    </lineage>
</organism>
<evidence type="ECO:0000256" key="5">
    <source>
        <dbReference type="ARBA" id="ARBA00022692"/>
    </source>
</evidence>
<proteinExistence type="predicted"/>
<keyword evidence="6" id="KW-1133">Transmembrane helix</keyword>
<evidence type="ECO:0000256" key="1">
    <source>
        <dbReference type="ARBA" id="ARBA00004167"/>
    </source>
</evidence>
<evidence type="ECO:0000313" key="10">
    <source>
        <dbReference type="Proteomes" id="UP000219422"/>
    </source>
</evidence>
<evidence type="ECO:0000256" key="6">
    <source>
        <dbReference type="ARBA" id="ARBA00022989"/>
    </source>
</evidence>
<keyword evidence="4" id="KW-0808">Transferase</keyword>
<dbReference type="AlphaFoldDB" id="A0A291N1K8"/>
<dbReference type="InterPro" id="IPR038578">
    <property type="entry name" value="GT29-like_sf"/>
</dbReference>
<keyword evidence="3" id="KW-0328">Glycosyltransferase</keyword>
<comment type="subcellular location">
    <subcellularLocation>
        <location evidence="2">Endomembrane system</location>
    </subcellularLocation>
    <subcellularLocation>
        <location evidence="1">Membrane</location>
        <topology evidence="1">Single-pass membrane protein</topology>
    </subcellularLocation>
</comment>
<evidence type="ECO:0000256" key="7">
    <source>
        <dbReference type="ARBA" id="ARBA00023136"/>
    </source>
</evidence>
<reference evidence="9 10" key="1">
    <citation type="submission" date="2017-10" db="EMBL/GenBank/DDBJ databases">
        <title>Sphingobium yanoikuyae S72.</title>
        <authorList>
            <person name="Sanchez E."/>
            <person name="Bustos P."/>
            <person name="Mendoza P."/>
            <person name="Guo X."/>
            <person name="Mendoza A."/>
        </authorList>
    </citation>
    <scope>NUCLEOTIDE SEQUENCE [LARGE SCALE GENOMIC DNA]</scope>
    <source>
        <strain evidence="9 10">S72</strain>
    </source>
</reference>